<proteinExistence type="predicted"/>
<reference evidence="2 3" key="1">
    <citation type="submission" date="2024-03" db="EMBL/GenBank/DDBJ databases">
        <title>Actinomycetospora sp. OC33-EN06, a novel actinomycete isolated from wild orchid (Aerides multiflora).</title>
        <authorList>
            <person name="Suriyachadkun C."/>
        </authorList>
    </citation>
    <scope>NUCLEOTIDE SEQUENCE [LARGE SCALE GENOMIC DNA]</scope>
    <source>
        <strain evidence="2 3">OC33-EN06</strain>
    </source>
</reference>
<protein>
    <submittedName>
        <fullName evidence="2">GNAT family N-acetyltransferase</fullName>
        <ecNumber evidence="2">2.3.1.-</ecNumber>
    </submittedName>
</protein>
<dbReference type="EC" id="2.3.1.-" evidence="2"/>
<organism evidence="2 3">
    <name type="scientific">Actinomycetospora aeridis</name>
    <dbReference type="NCBI Taxonomy" id="3129231"/>
    <lineage>
        <taxon>Bacteria</taxon>
        <taxon>Bacillati</taxon>
        <taxon>Actinomycetota</taxon>
        <taxon>Actinomycetes</taxon>
        <taxon>Pseudonocardiales</taxon>
        <taxon>Pseudonocardiaceae</taxon>
        <taxon>Actinomycetospora</taxon>
    </lineage>
</organism>
<dbReference type="GO" id="GO:0016746">
    <property type="term" value="F:acyltransferase activity"/>
    <property type="evidence" value="ECO:0007669"/>
    <property type="project" value="UniProtKB-KW"/>
</dbReference>
<evidence type="ECO:0000313" key="2">
    <source>
        <dbReference type="EMBL" id="MEJ2889440.1"/>
    </source>
</evidence>
<feature type="domain" description="N-acetyltransferase" evidence="1">
    <location>
        <begin position="1"/>
        <end position="147"/>
    </location>
</feature>
<dbReference type="InterPro" id="IPR000182">
    <property type="entry name" value="GNAT_dom"/>
</dbReference>
<dbReference type="PROSITE" id="PS51186">
    <property type="entry name" value="GNAT"/>
    <property type="match status" value="1"/>
</dbReference>
<gene>
    <name evidence="2" type="ORF">WCD41_23470</name>
</gene>
<dbReference type="Proteomes" id="UP001370100">
    <property type="component" value="Unassembled WGS sequence"/>
</dbReference>
<dbReference type="InterPro" id="IPR016181">
    <property type="entry name" value="Acyl_CoA_acyltransferase"/>
</dbReference>
<dbReference type="RefSeq" id="WP_337716987.1">
    <property type="nucleotide sequence ID" value="NZ_JBBEGL010000006.1"/>
</dbReference>
<evidence type="ECO:0000313" key="3">
    <source>
        <dbReference type="Proteomes" id="UP001370100"/>
    </source>
</evidence>
<dbReference type="Gene3D" id="3.40.630.30">
    <property type="match status" value="1"/>
</dbReference>
<dbReference type="Pfam" id="PF00583">
    <property type="entry name" value="Acetyltransf_1"/>
    <property type="match status" value="1"/>
</dbReference>
<keyword evidence="3" id="KW-1185">Reference proteome</keyword>
<comment type="caution">
    <text evidence="2">The sequence shown here is derived from an EMBL/GenBank/DDBJ whole genome shotgun (WGS) entry which is preliminary data.</text>
</comment>
<dbReference type="SUPFAM" id="SSF55729">
    <property type="entry name" value="Acyl-CoA N-acyltransferases (Nat)"/>
    <property type="match status" value="1"/>
</dbReference>
<keyword evidence="2" id="KW-0012">Acyltransferase</keyword>
<evidence type="ECO:0000259" key="1">
    <source>
        <dbReference type="PROSITE" id="PS51186"/>
    </source>
</evidence>
<dbReference type="EMBL" id="JBBEGL010000006">
    <property type="protein sequence ID" value="MEJ2889440.1"/>
    <property type="molecule type" value="Genomic_DNA"/>
</dbReference>
<keyword evidence="2" id="KW-0808">Transferase</keyword>
<accession>A0ABU8NBT0</accession>
<sequence length="147" mass="15906">MTWQWIAEQDPRWDQDKAAALGDLPPTLFGLGHPEVGRPLGDAWWRVEDDGGAPIGYGRLDDTWGDAEILIVSAPGVRGTGVGAFVLENLEREAAARQLNYVYNVVPTRHPDGEAVREWLTRQGFTTTEVGELRKQVASGAAPGGAA</sequence>
<name>A0ABU8NBT0_9PSEU</name>